<dbReference type="AlphaFoldDB" id="A0A805ZQB6"/>
<accession>A0A805ZQB6</accession>
<proteinExistence type="predicted"/>
<evidence type="ECO:0000313" key="2">
    <source>
        <dbReference type="EMBL" id="ABJ60468.1"/>
    </source>
</evidence>
<protein>
    <submittedName>
        <fullName evidence="2">Uncharacterized protein</fullName>
    </submittedName>
</protein>
<keyword evidence="1" id="KW-1133">Transmembrane helix</keyword>
<sequence length="30" mass="3580">MIDNDYVAIISAFLFSNHFLYLLKFLQKQS</sequence>
<evidence type="ECO:0000256" key="1">
    <source>
        <dbReference type="SAM" id="Phobius"/>
    </source>
</evidence>
<reference evidence="2 3" key="1">
    <citation type="journal article" date="2006" name="Proc. Natl. Acad. Sci. U.S.A.">
        <title>Comparative genomics of the lactic acid bacteria.</title>
        <authorList>
            <person name="Makarova K."/>
            <person name="Slesarev A."/>
            <person name="Wolf Y."/>
            <person name="Sorokin A."/>
            <person name="Mirkin B."/>
            <person name="Koonin E."/>
            <person name="Pavlov A."/>
            <person name="Pavlova N."/>
            <person name="Karamychev V."/>
            <person name="Polouchine N."/>
            <person name="Shakhova V."/>
            <person name="Grigoriev I."/>
            <person name="Lou Y."/>
            <person name="Rohksar D."/>
            <person name="Lucas S."/>
            <person name="Huang K."/>
            <person name="Goodstein D.M."/>
            <person name="Hawkins T."/>
            <person name="Plengvidhya V."/>
            <person name="Welker D."/>
            <person name="Hughes J."/>
            <person name="Goh Y."/>
            <person name="Benson A."/>
            <person name="Baldwin K."/>
            <person name="Lee J.H."/>
            <person name="Diaz-Muniz I."/>
            <person name="Dosti B."/>
            <person name="Smeianov V."/>
            <person name="Wechter W."/>
            <person name="Barabote R."/>
            <person name="Lorca G."/>
            <person name="Altermann E."/>
            <person name="Barrangou R."/>
            <person name="Ganesan B."/>
            <person name="Xie Y."/>
            <person name="Rawsthorne H."/>
            <person name="Tamir D."/>
            <person name="Parker C."/>
            <person name="Breidt F."/>
            <person name="Broadbent J."/>
            <person name="Hutkins R."/>
            <person name="O'Sullivan D."/>
            <person name="Steele J."/>
            <person name="Unlu G."/>
            <person name="Saier M."/>
            <person name="Klaenhammer T."/>
            <person name="Richardson P."/>
            <person name="Kozyavkin S."/>
            <person name="Weimer B."/>
            <person name="Mills D."/>
        </authorList>
    </citation>
    <scope>NUCLEOTIDE SEQUENCE [LARGE SCALE GENOMIC DNA]</scope>
    <source>
        <strain evidence="3">ATCC 33323 / DSM 20243 / BCRC 14619 / CIP 102991 / JCM 1131 / KCTC 3163 / NCIMB 11718 / NCTC 13722 / AM63</strain>
    </source>
</reference>
<keyword evidence="1" id="KW-0472">Membrane</keyword>
<evidence type="ECO:0000313" key="3">
    <source>
        <dbReference type="Proteomes" id="UP000000664"/>
    </source>
</evidence>
<feature type="transmembrane region" description="Helical" evidence="1">
    <location>
        <begin position="6"/>
        <end position="26"/>
    </location>
</feature>
<gene>
    <name evidence="2" type="ordered locus">LGAS_1095</name>
</gene>
<dbReference type="Proteomes" id="UP000000664">
    <property type="component" value="Chromosome"/>
</dbReference>
<name>A0A805ZQB6_LACGA</name>
<dbReference type="EMBL" id="CP000413">
    <property type="protein sequence ID" value="ABJ60468.1"/>
    <property type="molecule type" value="Genomic_DNA"/>
</dbReference>
<dbReference type="KEGG" id="lga:LGAS_1095"/>
<organism evidence="2 3">
    <name type="scientific">Lactobacillus gasseri (strain ATCC 33323 / DSM 20243 / BCRC 14619 / CIP 102991 / JCM 1131 / KCTC 3163 / NCIMB 11718 / NCTC 13722 / AM63)</name>
    <dbReference type="NCBI Taxonomy" id="324831"/>
    <lineage>
        <taxon>Bacteria</taxon>
        <taxon>Bacillati</taxon>
        <taxon>Bacillota</taxon>
        <taxon>Bacilli</taxon>
        <taxon>Lactobacillales</taxon>
        <taxon>Lactobacillaceae</taxon>
        <taxon>Lactobacillus</taxon>
    </lineage>
</organism>
<keyword evidence="1" id="KW-0812">Transmembrane</keyword>